<dbReference type="RefSeq" id="WP_100342183.1">
    <property type="nucleotide sequence ID" value="NZ_PGFJ01000002.1"/>
</dbReference>
<proteinExistence type="predicted"/>
<dbReference type="InterPro" id="IPR007712">
    <property type="entry name" value="RelE/ParE_toxin"/>
</dbReference>
<keyword evidence="3" id="KW-1185">Reference proteome</keyword>
<dbReference type="Pfam" id="PF05016">
    <property type="entry name" value="ParE_toxin"/>
    <property type="match status" value="1"/>
</dbReference>
<sequence length="99" mass="11498">MYKLIILPIAKQDIKEAAYWYNSRQPGLGKRFTLKVKEKADFIKSEPLATATRYDDVKTAVLDTFPFMLHYTVDQAKKLIVILAVLHTSRNPDIWNSER</sequence>
<reference evidence="2 3" key="1">
    <citation type="submission" date="2017-11" db="EMBL/GenBank/DDBJ databases">
        <title>Genomic Encyclopedia of Archaeal and Bacterial Type Strains, Phase II (KMG-II): From Individual Species to Whole Genera.</title>
        <authorList>
            <person name="Goeker M."/>
        </authorList>
    </citation>
    <scope>NUCLEOTIDE SEQUENCE [LARGE SCALE GENOMIC DNA]</scope>
    <source>
        <strain evidence="2 3">DSM 28175</strain>
    </source>
</reference>
<dbReference type="EMBL" id="PGFJ01000002">
    <property type="protein sequence ID" value="PJJ79878.1"/>
    <property type="molecule type" value="Genomic_DNA"/>
</dbReference>
<dbReference type="OrthoDB" id="595476at2"/>
<accession>A0A2H9VNG9</accession>
<dbReference type="AlphaFoldDB" id="A0A2H9VNG9"/>
<gene>
    <name evidence="2" type="ORF">CLV57_3017</name>
</gene>
<evidence type="ECO:0000313" key="2">
    <source>
        <dbReference type="EMBL" id="PJJ79878.1"/>
    </source>
</evidence>
<dbReference type="Proteomes" id="UP000242687">
    <property type="component" value="Unassembled WGS sequence"/>
</dbReference>
<name>A0A2H9VNG9_9SPHI</name>
<comment type="caution">
    <text evidence="2">The sequence shown here is derived from an EMBL/GenBank/DDBJ whole genome shotgun (WGS) entry which is preliminary data.</text>
</comment>
<dbReference type="InterPro" id="IPR035093">
    <property type="entry name" value="RelE/ParE_toxin_dom_sf"/>
</dbReference>
<keyword evidence="1" id="KW-1277">Toxin-antitoxin system</keyword>
<organism evidence="2 3">
    <name type="scientific">Mucilaginibacter auburnensis</name>
    <dbReference type="NCBI Taxonomy" id="1457233"/>
    <lineage>
        <taxon>Bacteria</taxon>
        <taxon>Pseudomonadati</taxon>
        <taxon>Bacteroidota</taxon>
        <taxon>Sphingobacteriia</taxon>
        <taxon>Sphingobacteriales</taxon>
        <taxon>Sphingobacteriaceae</taxon>
        <taxon>Mucilaginibacter</taxon>
    </lineage>
</organism>
<protein>
    <submittedName>
        <fullName evidence="2">ParE-like toxin of type II ParDE toxin-antitoxin system</fullName>
    </submittedName>
</protein>
<dbReference type="Gene3D" id="3.30.2310.20">
    <property type="entry name" value="RelE-like"/>
    <property type="match status" value="1"/>
</dbReference>
<evidence type="ECO:0000256" key="1">
    <source>
        <dbReference type="ARBA" id="ARBA00022649"/>
    </source>
</evidence>
<evidence type="ECO:0000313" key="3">
    <source>
        <dbReference type="Proteomes" id="UP000242687"/>
    </source>
</evidence>